<sequence>MGPPEREASGGSLTWPHKDVYGGAQEPSTDEILSHCHVLQLRITIIVFYNKRPYCQETIMVSDSAFPAGQTPSTFHLPVSELSHWRSSHVQAYPLDELELRETRDVAAQTRAARAGGKKE</sequence>
<dbReference type="AlphaFoldDB" id="A0AAD7SCQ5"/>
<accession>A0AAD7SCQ5</accession>
<organism evidence="2 3">
    <name type="scientific">Aldrovandia affinis</name>
    <dbReference type="NCBI Taxonomy" id="143900"/>
    <lineage>
        <taxon>Eukaryota</taxon>
        <taxon>Metazoa</taxon>
        <taxon>Chordata</taxon>
        <taxon>Craniata</taxon>
        <taxon>Vertebrata</taxon>
        <taxon>Euteleostomi</taxon>
        <taxon>Actinopterygii</taxon>
        <taxon>Neopterygii</taxon>
        <taxon>Teleostei</taxon>
        <taxon>Notacanthiformes</taxon>
        <taxon>Halosauridae</taxon>
        <taxon>Aldrovandia</taxon>
    </lineage>
</organism>
<protein>
    <submittedName>
        <fullName evidence="2">Uncharacterized protein</fullName>
    </submittedName>
</protein>
<dbReference type="Proteomes" id="UP001221898">
    <property type="component" value="Unassembled WGS sequence"/>
</dbReference>
<feature type="region of interest" description="Disordered" evidence="1">
    <location>
        <begin position="1"/>
        <end position="26"/>
    </location>
</feature>
<evidence type="ECO:0000313" key="3">
    <source>
        <dbReference type="Proteomes" id="UP001221898"/>
    </source>
</evidence>
<proteinExistence type="predicted"/>
<evidence type="ECO:0000313" key="2">
    <source>
        <dbReference type="EMBL" id="KAJ8400120.1"/>
    </source>
</evidence>
<reference evidence="2" key="1">
    <citation type="journal article" date="2023" name="Science">
        <title>Genome structures resolve the early diversification of teleost fishes.</title>
        <authorList>
            <person name="Parey E."/>
            <person name="Louis A."/>
            <person name="Montfort J."/>
            <person name="Bouchez O."/>
            <person name="Roques C."/>
            <person name="Iampietro C."/>
            <person name="Lluch J."/>
            <person name="Castinel A."/>
            <person name="Donnadieu C."/>
            <person name="Desvignes T."/>
            <person name="Floi Bucao C."/>
            <person name="Jouanno E."/>
            <person name="Wen M."/>
            <person name="Mejri S."/>
            <person name="Dirks R."/>
            <person name="Jansen H."/>
            <person name="Henkel C."/>
            <person name="Chen W.J."/>
            <person name="Zahm M."/>
            <person name="Cabau C."/>
            <person name="Klopp C."/>
            <person name="Thompson A.W."/>
            <person name="Robinson-Rechavi M."/>
            <person name="Braasch I."/>
            <person name="Lecointre G."/>
            <person name="Bobe J."/>
            <person name="Postlethwait J.H."/>
            <person name="Berthelot C."/>
            <person name="Roest Crollius H."/>
            <person name="Guiguen Y."/>
        </authorList>
    </citation>
    <scope>NUCLEOTIDE SEQUENCE</scope>
    <source>
        <strain evidence="2">NC1722</strain>
    </source>
</reference>
<evidence type="ECO:0000256" key="1">
    <source>
        <dbReference type="SAM" id="MobiDB-lite"/>
    </source>
</evidence>
<name>A0AAD7SCQ5_9TELE</name>
<keyword evidence="3" id="KW-1185">Reference proteome</keyword>
<comment type="caution">
    <text evidence="2">The sequence shown here is derived from an EMBL/GenBank/DDBJ whole genome shotgun (WGS) entry which is preliminary data.</text>
</comment>
<gene>
    <name evidence="2" type="ORF">AAFF_G00401590</name>
</gene>
<dbReference type="EMBL" id="JAINUG010000079">
    <property type="protein sequence ID" value="KAJ8400120.1"/>
    <property type="molecule type" value="Genomic_DNA"/>
</dbReference>